<reference evidence="3 4" key="1">
    <citation type="journal article" date="2016" name="Mol. Biol. Evol.">
        <title>Comparative Genomics of Early-Diverging Mushroom-Forming Fungi Provides Insights into the Origins of Lignocellulose Decay Capabilities.</title>
        <authorList>
            <person name="Nagy L.G."/>
            <person name="Riley R."/>
            <person name="Tritt A."/>
            <person name="Adam C."/>
            <person name="Daum C."/>
            <person name="Floudas D."/>
            <person name="Sun H."/>
            <person name="Yadav J.S."/>
            <person name="Pangilinan J."/>
            <person name="Larsson K.H."/>
            <person name="Matsuura K."/>
            <person name="Barry K."/>
            <person name="Labutti K."/>
            <person name="Kuo R."/>
            <person name="Ohm R.A."/>
            <person name="Bhattacharya S.S."/>
            <person name="Shirouzu T."/>
            <person name="Yoshinaga Y."/>
            <person name="Martin F.M."/>
            <person name="Grigoriev I.V."/>
            <person name="Hibbett D.S."/>
        </authorList>
    </citation>
    <scope>NUCLEOTIDE SEQUENCE [LARGE SCALE GENOMIC DNA]</scope>
    <source>
        <strain evidence="3 4">HHB12029</strain>
    </source>
</reference>
<protein>
    <submittedName>
        <fullName evidence="3">Uncharacterized protein</fullName>
    </submittedName>
</protein>
<feature type="region of interest" description="Disordered" evidence="1">
    <location>
        <begin position="1"/>
        <end position="23"/>
    </location>
</feature>
<evidence type="ECO:0000313" key="2">
    <source>
        <dbReference type="EMBL" id="KZV79276.1"/>
    </source>
</evidence>
<evidence type="ECO:0000313" key="3">
    <source>
        <dbReference type="EMBL" id="KZV84954.1"/>
    </source>
</evidence>
<gene>
    <name evidence="3" type="ORF">EXIGLDRAFT_271014</name>
    <name evidence="2" type="ORF">EXIGLDRAFT_475760</name>
</gene>
<evidence type="ECO:0000313" key="4">
    <source>
        <dbReference type="Proteomes" id="UP000077266"/>
    </source>
</evidence>
<keyword evidence="4" id="KW-1185">Reference proteome</keyword>
<dbReference type="Proteomes" id="UP000077266">
    <property type="component" value="Unassembled WGS sequence"/>
</dbReference>
<proteinExistence type="predicted"/>
<accession>A0A165DN16</accession>
<dbReference type="AlphaFoldDB" id="A0A165DN16"/>
<dbReference type="EMBL" id="KV426647">
    <property type="protein sequence ID" value="KZV79276.1"/>
    <property type="molecule type" value="Genomic_DNA"/>
</dbReference>
<evidence type="ECO:0000256" key="1">
    <source>
        <dbReference type="SAM" id="MobiDB-lite"/>
    </source>
</evidence>
<name>A0A165DN16_EXIGL</name>
<sequence>MRGGGIHRAIRSPEPTQPEPVHTESLPIWEAISTLPVAGTVAVQRNGEDQTTCCVAVRTDACAGVVLFGLDIRLIHWQSRSSQPGIRNPAVSVEGRSRLGAGSDWTY</sequence>
<dbReference type="EMBL" id="KV426205">
    <property type="protein sequence ID" value="KZV84954.1"/>
    <property type="molecule type" value="Genomic_DNA"/>
</dbReference>
<organism evidence="3 4">
    <name type="scientific">Exidia glandulosa HHB12029</name>
    <dbReference type="NCBI Taxonomy" id="1314781"/>
    <lineage>
        <taxon>Eukaryota</taxon>
        <taxon>Fungi</taxon>
        <taxon>Dikarya</taxon>
        <taxon>Basidiomycota</taxon>
        <taxon>Agaricomycotina</taxon>
        <taxon>Agaricomycetes</taxon>
        <taxon>Auriculariales</taxon>
        <taxon>Exidiaceae</taxon>
        <taxon>Exidia</taxon>
    </lineage>
</organism>